<evidence type="ECO:0000256" key="5">
    <source>
        <dbReference type="SAM" id="SignalP"/>
    </source>
</evidence>
<evidence type="ECO:0000256" key="4">
    <source>
        <dbReference type="ARBA" id="ARBA00022970"/>
    </source>
</evidence>
<dbReference type="InterPro" id="IPR000709">
    <property type="entry name" value="Leu_Ile_Val-bd"/>
</dbReference>
<dbReference type="PANTHER" id="PTHR47235">
    <property type="entry name" value="BLR6548 PROTEIN"/>
    <property type="match status" value="1"/>
</dbReference>
<keyword evidence="4" id="KW-0029">Amino-acid transport</keyword>
<proteinExistence type="inferred from homology"/>
<dbReference type="Gene3D" id="3.40.50.2300">
    <property type="match status" value="2"/>
</dbReference>
<reference evidence="7 8" key="1">
    <citation type="submission" date="2014-02" db="EMBL/GenBank/DDBJ databases">
        <title>Expanding our view of genomic diversity in Candidatus Accumulibacter clades.</title>
        <authorList>
            <person name="Skennerton C.T."/>
            <person name="Barr J.J."/>
            <person name="Slater F.R."/>
            <person name="Bond P.L."/>
            <person name="Tyson G.W."/>
        </authorList>
    </citation>
    <scope>NUCLEOTIDE SEQUENCE [LARGE SCALE GENOMIC DNA]</scope>
    <source>
        <strain evidence="8">BA-92</strain>
    </source>
</reference>
<keyword evidence="2" id="KW-0813">Transport</keyword>
<dbReference type="CDD" id="cd06326">
    <property type="entry name" value="PBP1_ABC_ligand_binding-like"/>
    <property type="match status" value="1"/>
</dbReference>
<gene>
    <name evidence="7" type="primary">braC_4</name>
    <name evidence="7" type="ORF">AW10_02500</name>
</gene>
<dbReference type="Pfam" id="PF13458">
    <property type="entry name" value="Peripla_BP_6"/>
    <property type="match status" value="1"/>
</dbReference>
<dbReference type="AlphaFoldDB" id="A0A011NV34"/>
<evidence type="ECO:0000256" key="1">
    <source>
        <dbReference type="ARBA" id="ARBA00010062"/>
    </source>
</evidence>
<name>A0A011NV34_9PROT</name>
<dbReference type="PRINTS" id="PR00337">
    <property type="entry name" value="LEUILEVALBP"/>
</dbReference>
<sequence precursor="true">MKRISFLGSMLASALPTVLAAILIGLASPNAKAAEIVVGQVAPFSGPLAPTGTHMRAGAQLYFDAVNASGGIHGAKIRLLSKDDGYKTAETIRLAREILKESQPVAFFGFVGTGNVEAVLENKVLSEAGIPLIAVRTGAASLVQRNDPLLFMTRAPYAAEVQKIVDQYARTGYSSFAILYQDDPFGRDVLGSAERAIKEAGGSLVATGSYEKNTTDVGAAVKMIAAAKPQAVIMIANTAASSEFLKQSREHGNFAQYVALSVTDAAQVVKRIGADKAAGLVLTQVVPDPDSPTVPLIREIQKNFAKFKPQDVTANHTLVEGYLGAKVLVEALRRAGPNPSRQKLREALETMKNYDAGEVFISFSANRHTGSRYVDITILNQAGKLLR</sequence>
<accession>A0A011NV34</accession>
<dbReference type="InterPro" id="IPR028082">
    <property type="entry name" value="Peripla_BP_I"/>
</dbReference>
<dbReference type="SUPFAM" id="SSF53822">
    <property type="entry name" value="Periplasmic binding protein-like I"/>
    <property type="match status" value="1"/>
</dbReference>
<dbReference type="GO" id="GO:0006865">
    <property type="term" value="P:amino acid transport"/>
    <property type="evidence" value="ECO:0007669"/>
    <property type="project" value="UniProtKB-KW"/>
</dbReference>
<evidence type="ECO:0000256" key="3">
    <source>
        <dbReference type="ARBA" id="ARBA00022729"/>
    </source>
</evidence>
<dbReference type="STRING" id="1454003.AW10_02500"/>
<dbReference type="EMBL" id="JEMX01000059">
    <property type="protein sequence ID" value="EXI79226.1"/>
    <property type="molecule type" value="Genomic_DNA"/>
</dbReference>
<dbReference type="InterPro" id="IPR028081">
    <property type="entry name" value="Leu-bd"/>
</dbReference>
<dbReference type="PANTHER" id="PTHR47235:SF1">
    <property type="entry name" value="BLR6548 PROTEIN"/>
    <property type="match status" value="1"/>
</dbReference>
<feature type="domain" description="Leucine-binding protein" evidence="6">
    <location>
        <begin position="35"/>
        <end position="383"/>
    </location>
</feature>
<dbReference type="PATRIC" id="fig|1454003.3.peg.2552"/>
<dbReference type="Proteomes" id="UP000021816">
    <property type="component" value="Unassembled WGS sequence"/>
</dbReference>
<comment type="caution">
    <text evidence="7">The sequence shown here is derived from an EMBL/GenBank/DDBJ whole genome shotgun (WGS) entry which is preliminary data.</text>
</comment>
<evidence type="ECO:0000259" key="6">
    <source>
        <dbReference type="Pfam" id="PF13458"/>
    </source>
</evidence>
<evidence type="ECO:0000313" key="7">
    <source>
        <dbReference type="EMBL" id="EXI79226.1"/>
    </source>
</evidence>
<keyword evidence="3 5" id="KW-0732">Signal</keyword>
<feature type="chain" id="PRO_5001461320" evidence="5">
    <location>
        <begin position="34"/>
        <end position="387"/>
    </location>
</feature>
<protein>
    <submittedName>
        <fullName evidence="7">Leucine-, isoleucine-, valine-, threonine-, and alanine-binding protein</fullName>
    </submittedName>
</protein>
<organism evidence="7 8">
    <name type="scientific">Candidatus Accumulibacter appositus</name>
    <dbReference type="NCBI Taxonomy" id="1454003"/>
    <lineage>
        <taxon>Bacteria</taxon>
        <taxon>Pseudomonadati</taxon>
        <taxon>Pseudomonadota</taxon>
        <taxon>Betaproteobacteria</taxon>
        <taxon>Candidatus Accumulibacter</taxon>
    </lineage>
</organism>
<evidence type="ECO:0000313" key="8">
    <source>
        <dbReference type="Proteomes" id="UP000021816"/>
    </source>
</evidence>
<evidence type="ECO:0000256" key="2">
    <source>
        <dbReference type="ARBA" id="ARBA00022448"/>
    </source>
</evidence>
<comment type="similarity">
    <text evidence="1">Belongs to the leucine-binding protein family.</text>
</comment>
<feature type="signal peptide" evidence="5">
    <location>
        <begin position="1"/>
        <end position="33"/>
    </location>
</feature>